<evidence type="ECO:0000313" key="1">
    <source>
        <dbReference type="EMBL" id="KAF0714508.1"/>
    </source>
</evidence>
<organism evidence="1 2">
    <name type="scientific">Aphis craccivora</name>
    <name type="common">Cowpea aphid</name>
    <dbReference type="NCBI Taxonomy" id="307492"/>
    <lineage>
        <taxon>Eukaryota</taxon>
        <taxon>Metazoa</taxon>
        <taxon>Ecdysozoa</taxon>
        <taxon>Arthropoda</taxon>
        <taxon>Hexapoda</taxon>
        <taxon>Insecta</taxon>
        <taxon>Pterygota</taxon>
        <taxon>Neoptera</taxon>
        <taxon>Paraneoptera</taxon>
        <taxon>Hemiptera</taxon>
        <taxon>Sternorrhyncha</taxon>
        <taxon>Aphidomorpha</taxon>
        <taxon>Aphidoidea</taxon>
        <taxon>Aphididae</taxon>
        <taxon>Aphidini</taxon>
        <taxon>Aphis</taxon>
        <taxon>Aphis</taxon>
    </lineage>
</organism>
<keyword evidence="1" id="KW-0347">Helicase</keyword>
<gene>
    <name evidence="1" type="ORF">FWK35_00021692</name>
</gene>
<keyword evidence="1" id="KW-0067">ATP-binding</keyword>
<reference evidence="1 2" key="1">
    <citation type="submission" date="2019-08" db="EMBL/GenBank/DDBJ databases">
        <title>Whole genome of Aphis craccivora.</title>
        <authorList>
            <person name="Voronova N.V."/>
            <person name="Shulinski R.S."/>
            <person name="Bandarenka Y.V."/>
            <person name="Zhorov D.G."/>
            <person name="Warner D."/>
        </authorList>
    </citation>
    <scope>NUCLEOTIDE SEQUENCE [LARGE SCALE GENOMIC DNA]</scope>
    <source>
        <strain evidence="1">180601</strain>
        <tissue evidence="1">Whole Body</tissue>
    </source>
</reference>
<protein>
    <submittedName>
        <fullName evidence="1">ATP-dependent DNA helicase PIF1-like</fullName>
    </submittedName>
</protein>
<keyword evidence="2" id="KW-1185">Reference proteome</keyword>
<proteinExistence type="predicted"/>
<accession>A0A6G0W1D6</accession>
<dbReference type="Proteomes" id="UP000478052">
    <property type="component" value="Unassembled WGS sequence"/>
</dbReference>
<keyword evidence="1" id="KW-0547">Nucleotide-binding</keyword>
<keyword evidence="1" id="KW-0378">Hydrolase</keyword>
<evidence type="ECO:0000313" key="2">
    <source>
        <dbReference type="Proteomes" id="UP000478052"/>
    </source>
</evidence>
<dbReference type="EMBL" id="VUJU01010388">
    <property type="protein sequence ID" value="KAF0714508.1"/>
    <property type="molecule type" value="Genomic_DNA"/>
</dbReference>
<dbReference type="GO" id="GO:0004386">
    <property type="term" value="F:helicase activity"/>
    <property type="evidence" value="ECO:0007669"/>
    <property type="project" value="UniProtKB-KW"/>
</dbReference>
<dbReference type="AlphaFoldDB" id="A0A6G0W1D6"/>
<sequence>MTINKSQGQNMYVCDLNLCTPSFSHGQLYVAYSQVGKPSSLIVISNDYKADVTSGKIPLLVAWLKQYDWLKYKMFHEQAKCYVKRAWHNHSIQRANDFISIMNGMKTDVYQMILFKQLSICLRHVFYENNQPALIDNFVGFIALDKLDAESIAYKILLSLENWALNLNKNFFTPTAAPSLTKLCTTGWSESHKELKKCYENFLFIIEALEYLKGNDCDVLNANEQIKKLIKHISNDKIRSDDIFLSVMDDSFYGYLLDNVIEEGLIWYSIWSEKETRDNTDFLELLDESKFLPSITNCILIAILPFHQLLVVLKDHL</sequence>
<name>A0A6G0W1D6_APHCR</name>
<feature type="non-terminal residue" evidence="1">
    <location>
        <position position="317"/>
    </location>
</feature>
<comment type="caution">
    <text evidence="1">The sequence shown here is derived from an EMBL/GenBank/DDBJ whole genome shotgun (WGS) entry which is preliminary data.</text>
</comment>